<dbReference type="PROSITE" id="PS51750">
    <property type="entry name" value="BRO_N"/>
    <property type="match status" value="1"/>
</dbReference>
<evidence type="ECO:0000313" key="3">
    <source>
        <dbReference type="EMBL" id="RZT66784.1"/>
    </source>
</evidence>
<dbReference type="AlphaFoldDB" id="A0A4Q7U087"/>
<dbReference type="PANTHER" id="PTHR36180:SF2">
    <property type="entry name" value="BRO FAMILY PROTEIN"/>
    <property type="match status" value="1"/>
</dbReference>
<dbReference type="EMBL" id="SHKI01000003">
    <property type="protein sequence ID" value="RZT66784.1"/>
    <property type="molecule type" value="Genomic_DNA"/>
</dbReference>
<feature type="domain" description="Bro-N" evidence="2">
    <location>
        <begin position="1"/>
        <end position="105"/>
    </location>
</feature>
<dbReference type="RefSeq" id="WP_130453128.1">
    <property type="nucleotide sequence ID" value="NZ_QYAG01000001.1"/>
</dbReference>
<gene>
    <name evidence="3" type="ORF">EV139_0911</name>
</gene>
<keyword evidence="4" id="KW-1185">Reference proteome</keyword>
<evidence type="ECO:0000256" key="1">
    <source>
        <dbReference type="SAM" id="MobiDB-lite"/>
    </source>
</evidence>
<dbReference type="InterPro" id="IPR003497">
    <property type="entry name" value="BRO_N_domain"/>
</dbReference>
<accession>A0A4Q7U087</accession>
<evidence type="ECO:0000259" key="2">
    <source>
        <dbReference type="PROSITE" id="PS51750"/>
    </source>
</evidence>
<dbReference type="Proteomes" id="UP000291832">
    <property type="component" value="Unassembled WGS sequence"/>
</dbReference>
<proteinExistence type="predicted"/>
<organism evidence="3 4">
    <name type="scientific">Leucobacter luti</name>
    <dbReference type="NCBI Taxonomy" id="340320"/>
    <lineage>
        <taxon>Bacteria</taxon>
        <taxon>Bacillati</taxon>
        <taxon>Actinomycetota</taxon>
        <taxon>Actinomycetes</taxon>
        <taxon>Micrococcales</taxon>
        <taxon>Microbacteriaceae</taxon>
        <taxon>Leucobacter</taxon>
    </lineage>
</organism>
<sequence length="263" mass="28953">MSSNIVPFEFGGEQIRTATLDGKPALVLADIARILGYRDAANAGRLLRDHHRGYSEVSTPGGTQSMAVVTEQGFNRLVIRSNAANAEQVQDFITDEVMPQLSRTGSYAKPLTLAEKSLALLSELTEEVQRQQAELVEIRPLASQARNFNNRKGNTGRQAFAREIVSWALAEGCNVTANQVYAFIGVKLDMFVHGTGLRSHGHATLSGERRGLSRTDKGENRHNGHSFEQGMLTPKGVEYAWARIENYVREHGHLELPSKEIAA</sequence>
<dbReference type="OrthoDB" id="9812611at2"/>
<dbReference type="Pfam" id="PF02498">
    <property type="entry name" value="Bro-N"/>
    <property type="match status" value="1"/>
</dbReference>
<dbReference type="PANTHER" id="PTHR36180">
    <property type="entry name" value="DNA-BINDING PROTEIN-RELATED-RELATED"/>
    <property type="match status" value="1"/>
</dbReference>
<protein>
    <submittedName>
        <fullName evidence="3">Prophage antirepressor-like protein</fullName>
    </submittedName>
</protein>
<feature type="compositionally biased region" description="Basic and acidic residues" evidence="1">
    <location>
        <begin position="207"/>
        <end position="222"/>
    </location>
</feature>
<feature type="region of interest" description="Disordered" evidence="1">
    <location>
        <begin position="199"/>
        <end position="230"/>
    </location>
</feature>
<comment type="caution">
    <text evidence="3">The sequence shown here is derived from an EMBL/GenBank/DDBJ whole genome shotgun (WGS) entry which is preliminary data.</text>
</comment>
<name>A0A4Q7U087_9MICO</name>
<evidence type="ECO:0000313" key="4">
    <source>
        <dbReference type="Proteomes" id="UP000291832"/>
    </source>
</evidence>
<reference evidence="3 4" key="1">
    <citation type="journal article" date="2015" name="Stand. Genomic Sci.">
        <title>Genomic Encyclopedia of Bacterial and Archaeal Type Strains, Phase III: the genomes of soil and plant-associated and newly described type strains.</title>
        <authorList>
            <person name="Whitman W.B."/>
            <person name="Woyke T."/>
            <person name="Klenk H.P."/>
            <person name="Zhou Y."/>
            <person name="Lilburn T.G."/>
            <person name="Beck B.J."/>
            <person name="De Vos P."/>
            <person name="Vandamme P."/>
            <person name="Eisen J.A."/>
            <person name="Garrity G."/>
            <person name="Hugenholtz P."/>
            <person name="Kyrpides N.C."/>
        </authorList>
    </citation>
    <scope>NUCLEOTIDE SEQUENCE [LARGE SCALE GENOMIC DNA]</scope>
    <source>
        <strain evidence="3 4">RF6</strain>
    </source>
</reference>
<dbReference type="SMART" id="SM01040">
    <property type="entry name" value="Bro-N"/>
    <property type="match status" value="1"/>
</dbReference>